<organism evidence="2 3">
    <name type="scientific">Dietzia timorensis</name>
    <dbReference type="NCBI Taxonomy" id="499555"/>
    <lineage>
        <taxon>Bacteria</taxon>
        <taxon>Bacillati</taxon>
        <taxon>Actinomycetota</taxon>
        <taxon>Actinomycetes</taxon>
        <taxon>Mycobacteriales</taxon>
        <taxon>Dietziaceae</taxon>
        <taxon>Dietzia</taxon>
    </lineage>
</organism>
<feature type="transmembrane region" description="Helical" evidence="1">
    <location>
        <begin position="192"/>
        <end position="216"/>
    </location>
</feature>
<feature type="transmembrane region" description="Helical" evidence="1">
    <location>
        <begin position="122"/>
        <end position="144"/>
    </location>
</feature>
<keyword evidence="1" id="KW-1133">Transmembrane helix</keyword>
<dbReference type="RefSeq" id="WP_303914482.1">
    <property type="nucleotide sequence ID" value="NZ_DYXM01000228.1"/>
</dbReference>
<evidence type="ECO:0000256" key="1">
    <source>
        <dbReference type="SAM" id="Phobius"/>
    </source>
</evidence>
<reference evidence="2" key="1">
    <citation type="journal article" date="2021" name="PeerJ">
        <title>Extensive microbial diversity within the chicken gut microbiome revealed by metagenomics and culture.</title>
        <authorList>
            <person name="Gilroy R."/>
            <person name="Ravi A."/>
            <person name="Getino M."/>
            <person name="Pursley I."/>
            <person name="Horton D.L."/>
            <person name="Alikhan N.F."/>
            <person name="Baker D."/>
            <person name="Gharbi K."/>
            <person name="Hall N."/>
            <person name="Watson M."/>
            <person name="Adriaenssens E.M."/>
            <person name="Foster-Nyarko E."/>
            <person name="Jarju S."/>
            <person name="Secka A."/>
            <person name="Antonio M."/>
            <person name="Oren A."/>
            <person name="Chaudhuri R.R."/>
            <person name="La Ragione R."/>
            <person name="Hildebrand F."/>
            <person name="Pallen M.J."/>
        </authorList>
    </citation>
    <scope>NUCLEOTIDE SEQUENCE</scope>
    <source>
        <strain evidence="2">ChiGjej1B1-18357</strain>
    </source>
</reference>
<feature type="transmembrane region" description="Helical" evidence="1">
    <location>
        <begin position="29"/>
        <end position="49"/>
    </location>
</feature>
<keyword evidence="1" id="KW-0472">Membrane</keyword>
<proteinExistence type="predicted"/>
<protein>
    <submittedName>
        <fullName evidence="2">Uncharacterized protein</fullName>
    </submittedName>
</protein>
<feature type="transmembrane region" description="Helical" evidence="1">
    <location>
        <begin position="150"/>
        <end position="171"/>
    </location>
</feature>
<feature type="transmembrane region" description="Helical" evidence="1">
    <location>
        <begin position="236"/>
        <end position="259"/>
    </location>
</feature>
<reference evidence="2" key="2">
    <citation type="submission" date="2021-09" db="EMBL/GenBank/DDBJ databases">
        <authorList>
            <person name="Gilroy R."/>
        </authorList>
    </citation>
    <scope>NUCLEOTIDE SEQUENCE</scope>
    <source>
        <strain evidence="2">ChiGjej1B1-18357</strain>
    </source>
</reference>
<comment type="caution">
    <text evidence="2">The sequence shown here is derived from an EMBL/GenBank/DDBJ whole genome shotgun (WGS) entry which is preliminary data.</text>
</comment>
<accession>A0A921JYZ1</accession>
<dbReference type="EMBL" id="DYXM01000228">
    <property type="protein sequence ID" value="HJE91699.1"/>
    <property type="molecule type" value="Genomic_DNA"/>
</dbReference>
<keyword evidence="1" id="KW-0812">Transmembrane</keyword>
<dbReference type="Proteomes" id="UP000776650">
    <property type="component" value="Unassembled WGS sequence"/>
</dbReference>
<evidence type="ECO:0000313" key="2">
    <source>
        <dbReference type="EMBL" id="HJE91699.1"/>
    </source>
</evidence>
<name>A0A921JYZ1_9ACTN</name>
<feature type="transmembrane region" description="Helical" evidence="1">
    <location>
        <begin position="69"/>
        <end position="102"/>
    </location>
</feature>
<evidence type="ECO:0000313" key="3">
    <source>
        <dbReference type="Proteomes" id="UP000776650"/>
    </source>
</evidence>
<gene>
    <name evidence="2" type="ORF">K8V11_11905</name>
</gene>
<dbReference type="AlphaFoldDB" id="A0A921JYZ1"/>
<sequence length="270" mass="28249">MTTSNFEGVRELSATGTVRDVGRSYARNALPWCGLAAAISALSALVPLLATLSEFVAESPSGAGNSGSFVLSIGVALALLLIVVCLHKVTAYALLSAAASLFASASEEKVSGVETKQTVRYFAEAFICAAVAVLAAFAALVFLTSVVPSALVYAVLIPLVPAAYFVVLVATDTKQGVIRSSAKAWQTARNGVVFGLECFVPALALAAIGAWVIIAVDLHAVWTQPEVHIALRLGTTFATLFVATFLAVQPIALLSAFVYRRLDYAEPRRA</sequence>